<dbReference type="PANTHER" id="PTHR47157:SF1">
    <property type="entry name" value="CHROMODOMAIN-HELICASE-DNA-BINDING PROTEIN 1-LIKE"/>
    <property type="match status" value="1"/>
</dbReference>
<sequence length="248" mass="28540">NKYEPLVTDVDIDFCRSRKICNDEEDNLGGKMTVTQDTLRKYKWGDLALRSYQLDGVNWLLSCYNNNHGCILSDEMGLGKTCQIIGMLTVIKGRNITDKPHLVVCPRSVLENWEQEVHRFSPALNVLLYIGEKEARSDTAQLMKASKVKNKCDVLLTTYEMCLKDNQFISSISWDTLTVDEGHRLKNSESLLYKTLETWSIHTRILLTGTPLQNNLRELYSLLSFVDNSKFKLSRADKFVQKFSNENE</sequence>
<dbReference type="GO" id="GO:0005634">
    <property type="term" value="C:nucleus"/>
    <property type="evidence" value="ECO:0007669"/>
    <property type="project" value="TreeGrafter"/>
</dbReference>
<dbReference type="InterPro" id="IPR038718">
    <property type="entry name" value="SNF2-like_sf"/>
</dbReference>
<dbReference type="InterPro" id="IPR027417">
    <property type="entry name" value="P-loop_NTPase"/>
</dbReference>
<dbReference type="PROSITE" id="PS51192">
    <property type="entry name" value="HELICASE_ATP_BIND_1"/>
    <property type="match status" value="1"/>
</dbReference>
<dbReference type="GO" id="GO:0006338">
    <property type="term" value="P:chromatin remodeling"/>
    <property type="evidence" value="ECO:0007669"/>
    <property type="project" value="InterPro"/>
</dbReference>
<evidence type="ECO:0000259" key="3">
    <source>
        <dbReference type="PROSITE" id="PS51192"/>
    </source>
</evidence>
<name>A0A0B6Y085_9EUPU</name>
<dbReference type="InterPro" id="IPR031053">
    <property type="entry name" value="ALC1"/>
</dbReference>
<organism evidence="4">
    <name type="scientific">Arion vulgaris</name>
    <dbReference type="NCBI Taxonomy" id="1028688"/>
    <lineage>
        <taxon>Eukaryota</taxon>
        <taxon>Metazoa</taxon>
        <taxon>Spiralia</taxon>
        <taxon>Lophotrochozoa</taxon>
        <taxon>Mollusca</taxon>
        <taxon>Gastropoda</taxon>
        <taxon>Heterobranchia</taxon>
        <taxon>Euthyneura</taxon>
        <taxon>Panpulmonata</taxon>
        <taxon>Eupulmonata</taxon>
        <taxon>Stylommatophora</taxon>
        <taxon>Helicina</taxon>
        <taxon>Arionoidea</taxon>
        <taxon>Arionidae</taxon>
        <taxon>Arion</taxon>
    </lineage>
</organism>
<feature type="non-terminal residue" evidence="4">
    <location>
        <position position="1"/>
    </location>
</feature>
<dbReference type="InterPro" id="IPR014001">
    <property type="entry name" value="Helicase_ATP-bd"/>
</dbReference>
<dbReference type="GO" id="GO:0006281">
    <property type="term" value="P:DNA repair"/>
    <property type="evidence" value="ECO:0007669"/>
    <property type="project" value="InterPro"/>
</dbReference>
<dbReference type="Pfam" id="PF00176">
    <property type="entry name" value="SNF2-rel_dom"/>
    <property type="match status" value="1"/>
</dbReference>
<evidence type="ECO:0000313" key="4">
    <source>
        <dbReference type="EMBL" id="CEK49727.1"/>
    </source>
</evidence>
<reference evidence="4" key="1">
    <citation type="submission" date="2014-12" db="EMBL/GenBank/DDBJ databases">
        <title>Insight into the proteome of Arion vulgaris.</title>
        <authorList>
            <person name="Aradska J."/>
            <person name="Bulat T."/>
            <person name="Smidak R."/>
            <person name="Sarate P."/>
            <person name="Gangsoo J."/>
            <person name="Sialana F."/>
            <person name="Bilban M."/>
            <person name="Lubec G."/>
        </authorList>
    </citation>
    <scope>NUCLEOTIDE SEQUENCE</scope>
    <source>
        <tissue evidence="4">Skin</tissue>
    </source>
</reference>
<dbReference type="AlphaFoldDB" id="A0A0B6Y085"/>
<dbReference type="EMBL" id="HACG01002862">
    <property type="protein sequence ID" value="CEK49727.1"/>
    <property type="molecule type" value="Transcribed_RNA"/>
</dbReference>
<accession>A0A0B6Y085</accession>
<feature type="non-terminal residue" evidence="4">
    <location>
        <position position="248"/>
    </location>
</feature>
<keyword evidence="2" id="KW-0067">ATP-binding</keyword>
<evidence type="ECO:0000256" key="2">
    <source>
        <dbReference type="ARBA" id="ARBA00022840"/>
    </source>
</evidence>
<dbReference type="GO" id="GO:0003678">
    <property type="term" value="F:DNA helicase activity"/>
    <property type="evidence" value="ECO:0007669"/>
    <property type="project" value="InterPro"/>
</dbReference>
<dbReference type="PANTHER" id="PTHR47157">
    <property type="entry name" value="CHROMODOMAIN-HELICASE-DNA-BINDING PROTEIN 1-LIKE"/>
    <property type="match status" value="1"/>
</dbReference>
<protein>
    <recommendedName>
        <fullName evidence="3">Helicase ATP-binding domain-containing protein</fullName>
    </recommendedName>
</protein>
<dbReference type="InterPro" id="IPR000330">
    <property type="entry name" value="SNF2_N"/>
</dbReference>
<dbReference type="SMART" id="SM00487">
    <property type="entry name" value="DEXDc"/>
    <property type="match status" value="1"/>
</dbReference>
<feature type="domain" description="Helicase ATP-binding" evidence="3">
    <location>
        <begin position="61"/>
        <end position="229"/>
    </location>
</feature>
<proteinExistence type="predicted"/>
<gene>
    <name evidence="4" type="primary">ORF8637</name>
</gene>
<dbReference type="Gene3D" id="3.40.50.10810">
    <property type="entry name" value="Tandem AAA-ATPase domain"/>
    <property type="match status" value="1"/>
</dbReference>
<dbReference type="SUPFAM" id="SSF52540">
    <property type="entry name" value="P-loop containing nucleoside triphosphate hydrolases"/>
    <property type="match status" value="1"/>
</dbReference>
<evidence type="ECO:0000256" key="1">
    <source>
        <dbReference type="ARBA" id="ARBA00022741"/>
    </source>
</evidence>
<keyword evidence="1" id="KW-0547">Nucleotide-binding</keyword>
<dbReference type="GO" id="GO:0005524">
    <property type="term" value="F:ATP binding"/>
    <property type="evidence" value="ECO:0007669"/>
    <property type="project" value="UniProtKB-KW"/>
</dbReference>